<dbReference type="RefSeq" id="WP_073388932.1">
    <property type="nucleotide sequence ID" value="NZ_FQXK01000028.1"/>
</dbReference>
<accession>A0A1M6ANA3</accession>
<dbReference type="GeneID" id="89510961"/>
<dbReference type="EMBL" id="FQXK01000028">
    <property type="protein sequence ID" value="SHI37999.1"/>
    <property type="molecule type" value="Genomic_DNA"/>
</dbReference>
<name>A0A1M6ANA3_BUTFI</name>
<gene>
    <name evidence="1" type="ORF">SAMN02745229_02986</name>
</gene>
<reference evidence="2" key="1">
    <citation type="submission" date="2016-11" db="EMBL/GenBank/DDBJ databases">
        <authorList>
            <person name="Varghese N."/>
            <person name="Submissions S."/>
        </authorList>
    </citation>
    <scope>NUCLEOTIDE SEQUENCE [LARGE SCALE GENOMIC DNA]</scope>
    <source>
        <strain evidence="2">DSM 3071</strain>
    </source>
</reference>
<dbReference type="AlphaFoldDB" id="A0A1M6ANA3"/>
<protein>
    <submittedName>
        <fullName evidence="1">Uncharacterized protein</fullName>
    </submittedName>
</protein>
<dbReference type="Proteomes" id="UP000184278">
    <property type="component" value="Unassembled WGS sequence"/>
</dbReference>
<evidence type="ECO:0000313" key="2">
    <source>
        <dbReference type="Proteomes" id="UP000184278"/>
    </source>
</evidence>
<sequence>MELLIKDGYMEGFEFDNRAIAPYIESINRWIIKKKRDYISNQPMAVRAGEDIDLFISKELRYKISRILTNNNINKKIIEEILNEPYSD</sequence>
<organism evidence="1 2">
    <name type="scientific">Butyrivibrio fibrisolvens DSM 3071</name>
    <dbReference type="NCBI Taxonomy" id="1121131"/>
    <lineage>
        <taxon>Bacteria</taxon>
        <taxon>Bacillati</taxon>
        <taxon>Bacillota</taxon>
        <taxon>Clostridia</taxon>
        <taxon>Lachnospirales</taxon>
        <taxon>Lachnospiraceae</taxon>
        <taxon>Butyrivibrio</taxon>
    </lineage>
</organism>
<keyword evidence="2" id="KW-1185">Reference proteome</keyword>
<evidence type="ECO:0000313" key="1">
    <source>
        <dbReference type="EMBL" id="SHI37999.1"/>
    </source>
</evidence>
<dbReference type="STRING" id="1121131.SAMN02745229_02986"/>
<proteinExistence type="predicted"/>